<dbReference type="Proteomes" id="UP000675880">
    <property type="component" value="Unassembled WGS sequence"/>
</dbReference>
<keyword evidence="2" id="KW-1185">Reference proteome</keyword>
<dbReference type="RefSeq" id="WP_213043863.1">
    <property type="nucleotide sequence ID" value="NZ_CAJNBJ010000018.1"/>
</dbReference>
<protein>
    <recommendedName>
        <fullName evidence="3">SAM-dependent methyltransferase TRM5/TYW2-type domain-containing protein</fullName>
    </recommendedName>
</protein>
<evidence type="ECO:0000313" key="1">
    <source>
        <dbReference type="EMBL" id="CAE6790072.1"/>
    </source>
</evidence>
<reference evidence="1 2" key="1">
    <citation type="submission" date="2021-02" db="EMBL/GenBank/DDBJ databases">
        <authorList>
            <person name="Han P."/>
        </authorList>
    </citation>
    <scope>NUCLEOTIDE SEQUENCE [LARGE SCALE GENOMIC DNA]</scope>
    <source>
        <strain evidence="1">Candidatus Nitrospira sp. ZN2</strain>
    </source>
</reference>
<sequence>MHTGPFKGMRYIPHAVHVQSSAYCPKLLGTYELELHPVVEALRPQASYQHIVNIGAGEGYYAVGLARQLPQSRLTAYEADPESRAILNRMAQLNEVASRITIREFCTPSLLQEALQGLEHTLVVCDVEGGEQELLDPASIPELSQADILVELHDFLIAGISDVIRQRFATTHRITEI</sequence>
<dbReference type="Gene3D" id="3.40.50.150">
    <property type="entry name" value="Vaccinia Virus protein VP39"/>
    <property type="match status" value="1"/>
</dbReference>
<dbReference type="InterPro" id="IPR029063">
    <property type="entry name" value="SAM-dependent_MTases_sf"/>
</dbReference>
<comment type="caution">
    <text evidence="1">The sequence shown here is derived from an EMBL/GenBank/DDBJ whole genome shotgun (WGS) entry which is preliminary data.</text>
</comment>
<proteinExistence type="predicted"/>
<dbReference type="SUPFAM" id="SSF53335">
    <property type="entry name" value="S-adenosyl-L-methionine-dependent methyltransferases"/>
    <property type="match status" value="1"/>
</dbReference>
<evidence type="ECO:0000313" key="2">
    <source>
        <dbReference type="Proteomes" id="UP000675880"/>
    </source>
</evidence>
<name>A0ABN7M8H1_9BACT</name>
<dbReference type="EMBL" id="CAJNBJ010000018">
    <property type="protein sequence ID" value="CAE6790072.1"/>
    <property type="molecule type" value="Genomic_DNA"/>
</dbReference>
<organism evidence="1 2">
    <name type="scientific">Nitrospira defluvii</name>
    <dbReference type="NCBI Taxonomy" id="330214"/>
    <lineage>
        <taxon>Bacteria</taxon>
        <taxon>Pseudomonadati</taxon>
        <taxon>Nitrospirota</taxon>
        <taxon>Nitrospiria</taxon>
        <taxon>Nitrospirales</taxon>
        <taxon>Nitrospiraceae</taxon>
        <taxon>Nitrospira</taxon>
    </lineage>
</organism>
<gene>
    <name evidence="1" type="ORF">NSPZN2_50303</name>
</gene>
<accession>A0ABN7M8H1</accession>
<evidence type="ECO:0008006" key="3">
    <source>
        <dbReference type="Google" id="ProtNLM"/>
    </source>
</evidence>